<sequence length="305" mass="35256">MTCGPEISFGDKITVLKDRLENADAIVIGAGSGLSTAAGYTYTGKRFEEYFADFERKYGFRDMYSGGFYPYRTMEEFWGYWCRYIWINRYAPIPSDLYEKLRTLVKDKDYFVLTTNVDHCFQRSGFDRKRLYYTQGDYGLFQSSDPQEASRDKTYDNYDCIRGMLLAEGWQIGQEGELFLPESGNVSMTIPSNRIPVCPDDGKLMTTNLRVDDSFVQDEGWYQAAERYQEFLRRHEGLHVLYLELGVGMNTPGIIKFNFWQYTKENPKAFYACINKGEAGCARDITKRSVCMDTGIREVLEALEA</sequence>
<reference evidence="4 5" key="1">
    <citation type="submission" date="2019-08" db="EMBL/GenBank/DDBJ databases">
        <title>In-depth cultivation of the pig gut microbiome towards novel bacterial diversity and tailored functional studies.</title>
        <authorList>
            <person name="Wylensek D."/>
            <person name="Hitch T.C.A."/>
            <person name="Clavel T."/>
        </authorList>
    </citation>
    <scope>NUCLEOTIDE SEQUENCE [LARGE SCALE GENOMIC DNA]</scope>
    <source>
        <strain evidence="4 5">Oil+RF-744-WCA-WT-13</strain>
    </source>
</reference>
<dbReference type="PROSITE" id="PS50305">
    <property type="entry name" value="SIRTUIN"/>
    <property type="match status" value="1"/>
</dbReference>
<name>A0A7X2P893_9FIRM</name>
<organism evidence="4 5">
    <name type="scientific">Bilifractor porci</name>
    <dbReference type="NCBI Taxonomy" id="2606636"/>
    <lineage>
        <taxon>Bacteria</taxon>
        <taxon>Bacillati</taxon>
        <taxon>Bacillota</taxon>
        <taxon>Clostridia</taxon>
        <taxon>Lachnospirales</taxon>
        <taxon>Lachnospiraceae</taxon>
        <taxon>Bilifractor</taxon>
    </lineage>
</organism>
<dbReference type="Gene3D" id="3.40.50.1220">
    <property type="entry name" value="TPP-binding domain"/>
    <property type="match status" value="1"/>
</dbReference>
<dbReference type="EMBL" id="VUMV01000004">
    <property type="protein sequence ID" value="MST82064.1"/>
    <property type="molecule type" value="Genomic_DNA"/>
</dbReference>
<dbReference type="InterPro" id="IPR026590">
    <property type="entry name" value="Ssirtuin_cat_dom"/>
</dbReference>
<keyword evidence="1" id="KW-0520">NAD</keyword>
<keyword evidence="5" id="KW-1185">Reference proteome</keyword>
<dbReference type="SUPFAM" id="SSF52467">
    <property type="entry name" value="DHS-like NAD/FAD-binding domain"/>
    <property type="match status" value="1"/>
</dbReference>
<comment type="caution">
    <text evidence="2">Lacks conserved residue(s) required for the propagation of feature annotation.</text>
</comment>
<accession>A0A7X2P893</accession>
<dbReference type="InterPro" id="IPR029035">
    <property type="entry name" value="DHS-like_NAD/FAD-binding_dom"/>
</dbReference>
<gene>
    <name evidence="4" type="ORF">FYJ60_07030</name>
</gene>
<protein>
    <submittedName>
        <fullName evidence="4">Sir2 silent information regulator family NAD-dependent deacetylase</fullName>
    </submittedName>
</protein>
<evidence type="ECO:0000256" key="1">
    <source>
        <dbReference type="ARBA" id="ARBA00023027"/>
    </source>
</evidence>
<evidence type="ECO:0000313" key="5">
    <source>
        <dbReference type="Proteomes" id="UP000466864"/>
    </source>
</evidence>
<proteinExistence type="predicted"/>
<evidence type="ECO:0000256" key="2">
    <source>
        <dbReference type="PROSITE-ProRule" id="PRU00236"/>
    </source>
</evidence>
<evidence type="ECO:0000259" key="3">
    <source>
        <dbReference type="PROSITE" id="PS50305"/>
    </source>
</evidence>
<feature type="domain" description="Deacetylase sirtuin-type" evidence="3">
    <location>
        <begin position="6"/>
        <end position="305"/>
    </location>
</feature>
<dbReference type="AlphaFoldDB" id="A0A7X2P893"/>
<dbReference type="Proteomes" id="UP000466864">
    <property type="component" value="Unassembled WGS sequence"/>
</dbReference>
<evidence type="ECO:0000313" key="4">
    <source>
        <dbReference type="EMBL" id="MST82064.1"/>
    </source>
</evidence>
<comment type="caution">
    <text evidence="4">The sequence shown here is derived from an EMBL/GenBank/DDBJ whole genome shotgun (WGS) entry which is preliminary data.</text>
</comment>